<comment type="caution">
    <text evidence="2">The sequence shown here is derived from an EMBL/GenBank/DDBJ whole genome shotgun (WGS) entry which is preliminary data.</text>
</comment>
<dbReference type="InterPro" id="IPR036869">
    <property type="entry name" value="J_dom_sf"/>
</dbReference>
<evidence type="ECO:0000259" key="1">
    <source>
        <dbReference type="PROSITE" id="PS50076"/>
    </source>
</evidence>
<dbReference type="Proteomes" id="UP001318860">
    <property type="component" value="Unassembled WGS sequence"/>
</dbReference>
<protein>
    <recommendedName>
        <fullName evidence="1">J domain-containing protein</fullName>
    </recommendedName>
</protein>
<feature type="domain" description="J" evidence="1">
    <location>
        <begin position="49"/>
        <end position="117"/>
    </location>
</feature>
<sequence length="176" mass="20208">MSTRPRSVSLSQVTKSRISIRNPVGPCRARSITARIEAFYAAPAETTETLYELLGVTETGSSFSDIKKAYKQMARKYHPDVSPPDRVDEYTRRFIMVHEAYETLSNPQSRASYDRDLAAGFDFASSAGKPRKYNQGMEERGEWKTRWESQLDALKRRDVNRVSRGRMSWGARMRQT</sequence>
<organism evidence="2 3">
    <name type="scientific">Rehmannia glutinosa</name>
    <name type="common">Chinese foxglove</name>
    <dbReference type="NCBI Taxonomy" id="99300"/>
    <lineage>
        <taxon>Eukaryota</taxon>
        <taxon>Viridiplantae</taxon>
        <taxon>Streptophyta</taxon>
        <taxon>Embryophyta</taxon>
        <taxon>Tracheophyta</taxon>
        <taxon>Spermatophyta</taxon>
        <taxon>Magnoliopsida</taxon>
        <taxon>eudicotyledons</taxon>
        <taxon>Gunneridae</taxon>
        <taxon>Pentapetalae</taxon>
        <taxon>asterids</taxon>
        <taxon>lamiids</taxon>
        <taxon>Lamiales</taxon>
        <taxon>Orobanchaceae</taxon>
        <taxon>Rehmannieae</taxon>
        <taxon>Rehmannia</taxon>
    </lineage>
</organism>
<keyword evidence="3" id="KW-1185">Reference proteome</keyword>
<dbReference type="CDD" id="cd06257">
    <property type="entry name" value="DnaJ"/>
    <property type="match status" value="1"/>
</dbReference>
<dbReference type="EMBL" id="JABTTQ020000049">
    <property type="protein sequence ID" value="KAK6141858.1"/>
    <property type="molecule type" value="Genomic_DNA"/>
</dbReference>
<dbReference type="PANTHER" id="PTHR45090">
    <property type="entry name" value="CHAPERONE PROTEIN DNAJ 20 CHLOROPLASTIC"/>
    <property type="match status" value="1"/>
</dbReference>
<reference evidence="2 3" key="1">
    <citation type="journal article" date="2021" name="Comput. Struct. Biotechnol. J.">
        <title>De novo genome assembly of the potent medicinal plant Rehmannia glutinosa using nanopore technology.</title>
        <authorList>
            <person name="Ma L."/>
            <person name="Dong C."/>
            <person name="Song C."/>
            <person name="Wang X."/>
            <person name="Zheng X."/>
            <person name="Niu Y."/>
            <person name="Chen S."/>
            <person name="Feng W."/>
        </authorList>
    </citation>
    <scope>NUCLEOTIDE SEQUENCE [LARGE SCALE GENOMIC DNA]</scope>
    <source>
        <strain evidence="2">DH-2019</strain>
    </source>
</reference>
<evidence type="ECO:0000313" key="2">
    <source>
        <dbReference type="EMBL" id="KAK6141858.1"/>
    </source>
</evidence>
<dbReference type="SUPFAM" id="SSF46565">
    <property type="entry name" value="Chaperone J-domain"/>
    <property type="match status" value="1"/>
</dbReference>
<dbReference type="PROSITE" id="PS00636">
    <property type="entry name" value="DNAJ_1"/>
    <property type="match status" value="1"/>
</dbReference>
<dbReference type="Pfam" id="PF00226">
    <property type="entry name" value="DnaJ"/>
    <property type="match status" value="1"/>
</dbReference>
<dbReference type="InterPro" id="IPR018253">
    <property type="entry name" value="DnaJ_domain_CS"/>
</dbReference>
<proteinExistence type="predicted"/>
<dbReference type="Gene3D" id="1.10.287.110">
    <property type="entry name" value="DnaJ domain"/>
    <property type="match status" value="1"/>
</dbReference>
<dbReference type="PRINTS" id="PR00625">
    <property type="entry name" value="JDOMAIN"/>
</dbReference>
<accession>A0ABR0W519</accession>
<dbReference type="SMART" id="SM00271">
    <property type="entry name" value="DnaJ"/>
    <property type="match status" value="1"/>
</dbReference>
<dbReference type="InterPro" id="IPR001623">
    <property type="entry name" value="DnaJ_domain"/>
</dbReference>
<name>A0ABR0W519_REHGL</name>
<dbReference type="PANTHER" id="PTHR45090:SF4">
    <property type="entry name" value="J DOMAIN-CONTAINING PROTEIN"/>
    <property type="match status" value="1"/>
</dbReference>
<evidence type="ECO:0000313" key="3">
    <source>
        <dbReference type="Proteomes" id="UP001318860"/>
    </source>
</evidence>
<gene>
    <name evidence="2" type="ORF">DH2020_024404</name>
</gene>
<dbReference type="PROSITE" id="PS50076">
    <property type="entry name" value="DNAJ_2"/>
    <property type="match status" value="1"/>
</dbReference>
<dbReference type="InterPro" id="IPR053232">
    <property type="entry name" value="DnaJ_C/III_chloroplastic"/>
</dbReference>